<protein>
    <submittedName>
        <fullName evidence="2">Uncharacterized protein</fullName>
    </submittedName>
</protein>
<feature type="region of interest" description="Disordered" evidence="1">
    <location>
        <begin position="152"/>
        <end position="177"/>
    </location>
</feature>
<dbReference type="Proteomes" id="UP000053890">
    <property type="component" value="Unassembled WGS sequence"/>
</dbReference>
<dbReference type="EMBL" id="KQ474084">
    <property type="protein sequence ID" value="KPV73174.1"/>
    <property type="molecule type" value="Genomic_DNA"/>
</dbReference>
<feature type="non-terminal residue" evidence="2">
    <location>
        <position position="1"/>
    </location>
</feature>
<gene>
    <name evidence="2" type="ORF">RHOBADRAFT_50175</name>
</gene>
<feature type="region of interest" description="Disordered" evidence="1">
    <location>
        <begin position="192"/>
        <end position="218"/>
    </location>
</feature>
<dbReference type="AlphaFoldDB" id="A0A0P9IUN0"/>
<feature type="compositionally biased region" description="Basic residues" evidence="1">
    <location>
        <begin position="52"/>
        <end position="63"/>
    </location>
</feature>
<reference evidence="2 3" key="1">
    <citation type="journal article" date="2015" name="Front. Microbiol.">
        <title>Genome sequence of the plant growth promoting endophytic yeast Rhodotorula graminis WP1.</title>
        <authorList>
            <person name="Firrincieli A."/>
            <person name="Otillar R."/>
            <person name="Salamov A."/>
            <person name="Schmutz J."/>
            <person name="Khan Z."/>
            <person name="Redman R.S."/>
            <person name="Fleck N.D."/>
            <person name="Lindquist E."/>
            <person name="Grigoriev I.V."/>
            <person name="Doty S.L."/>
        </authorList>
    </citation>
    <scope>NUCLEOTIDE SEQUENCE [LARGE SCALE GENOMIC DNA]</scope>
    <source>
        <strain evidence="2 3">WP1</strain>
    </source>
</reference>
<accession>A0A0P9IUN0</accession>
<organism evidence="2 3">
    <name type="scientific">Rhodotorula graminis (strain WP1)</name>
    <dbReference type="NCBI Taxonomy" id="578459"/>
    <lineage>
        <taxon>Eukaryota</taxon>
        <taxon>Fungi</taxon>
        <taxon>Dikarya</taxon>
        <taxon>Basidiomycota</taxon>
        <taxon>Pucciniomycotina</taxon>
        <taxon>Microbotryomycetes</taxon>
        <taxon>Sporidiobolales</taxon>
        <taxon>Sporidiobolaceae</taxon>
        <taxon>Rhodotorula</taxon>
    </lineage>
</organism>
<feature type="compositionally biased region" description="Basic and acidic residues" evidence="1">
    <location>
        <begin position="28"/>
        <end position="51"/>
    </location>
</feature>
<name>A0A0P9IUN0_RHOGW</name>
<keyword evidence="3" id="KW-1185">Reference proteome</keyword>
<proteinExistence type="predicted"/>
<evidence type="ECO:0000313" key="3">
    <source>
        <dbReference type="Proteomes" id="UP000053890"/>
    </source>
</evidence>
<sequence length="263" mass="30123">PLGPHLRPRRPRTGLAPARRPRQHGRRLGRDGRGGRPARHDHPLDAHDRDRRSRHGDRHRHGRGGGDRDDRDDNDAYDDSRCDRDDDRAQQPRPAGAGHHARLEVHHGRVPRRAHDIHGEWGDSDLVCDHAGDAHPAGDEQRPDCRRRELHLLRLDRHRQPRRRGRHPGRQPQQQQGALWRALVEVGRQPRRLGPRGRRRARWGARRRGGGALSGSRCGARRGARRRWWFPVHVYGSLSLTLTDTCSPPLFSLSLSLSLLAYP</sequence>
<feature type="region of interest" description="Disordered" evidence="1">
    <location>
        <begin position="1"/>
        <end position="105"/>
    </location>
</feature>
<feature type="compositionally biased region" description="Basic residues" evidence="1">
    <location>
        <begin position="156"/>
        <end position="169"/>
    </location>
</feature>
<feature type="compositionally biased region" description="Basic and acidic residues" evidence="1">
    <location>
        <begin position="78"/>
        <end position="90"/>
    </location>
</feature>
<evidence type="ECO:0000313" key="2">
    <source>
        <dbReference type="EMBL" id="KPV73174.1"/>
    </source>
</evidence>
<evidence type="ECO:0000256" key="1">
    <source>
        <dbReference type="SAM" id="MobiDB-lite"/>
    </source>
</evidence>
<dbReference type="GeneID" id="28975742"/>
<feature type="compositionally biased region" description="Basic residues" evidence="1">
    <location>
        <begin position="192"/>
        <end position="209"/>
    </location>
</feature>
<dbReference type="RefSeq" id="XP_018269223.1">
    <property type="nucleotide sequence ID" value="XM_018415294.1"/>
</dbReference>
<feature type="compositionally biased region" description="Basic residues" evidence="1">
    <location>
        <begin position="1"/>
        <end position="12"/>
    </location>
</feature>